<dbReference type="PANTHER" id="PTHR31569">
    <property type="entry name" value="SWIM-TYPE DOMAIN-CONTAINING PROTEIN"/>
    <property type="match status" value="1"/>
</dbReference>
<feature type="domain" description="ZSWIM1/3 RNaseH-like" evidence="1">
    <location>
        <begin position="114"/>
        <end position="208"/>
    </location>
</feature>
<comment type="caution">
    <text evidence="2">The sequence shown here is derived from an EMBL/GenBank/DDBJ whole genome shotgun (WGS) entry which is preliminary data.</text>
</comment>
<protein>
    <submittedName>
        <fullName evidence="2">Protein FAR-RED ELONGATED HYPOCOTYL 3-like</fullName>
    </submittedName>
</protein>
<dbReference type="EMBL" id="VUJU01007721">
    <property type="protein sequence ID" value="KAF0741270.1"/>
    <property type="molecule type" value="Genomic_DNA"/>
</dbReference>
<dbReference type="AlphaFoldDB" id="A0A6G0XLK4"/>
<evidence type="ECO:0000313" key="2">
    <source>
        <dbReference type="EMBL" id="KAF0741270.1"/>
    </source>
</evidence>
<dbReference type="Pfam" id="PF21056">
    <property type="entry name" value="ZSWIM1-3_RNaseH-like"/>
    <property type="match status" value="1"/>
</dbReference>
<keyword evidence="3" id="KW-1185">Reference proteome</keyword>
<evidence type="ECO:0000259" key="1">
    <source>
        <dbReference type="Pfam" id="PF21056"/>
    </source>
</evidence>
<evidence type="ECO:0000313" key="3">
    <source>
        <dbReference type="Proteomes" id="UP000478052"/>
    </source>
</evidence>
<proteinExistence type="predicted"/>
<sequence>MQLWQKEAIQCQTLKKGDEFSSLVHLEEAIKQFEVNENCNLSKFNTRKIEGAKRKGLKRHLNPELEYACLNYIMCVQGGEYKSRSNRIHPNQSWGLLVAMKVNKKILQNELMAQHNKAIFYQDDEMKRIFALCPEVLFVDAIYKVNDLRLPLYLFLVFDSNEQRTVTDMASVFKLHNPNWTNIKCIVADKDFTERNVFREQFPQSKILICIFHCMRSFSREITTEKMNITTGQRTFCLQLAQEMVYAKNEEDYNRIYGQLKDTKIKSVIDYFEKNWHTMNDDWVIYFQSKYMTLRLEILMVTLRTERDHAVTECFCKIPSIVSQLSHEQQQMFWHLTPFAFELILPQFESMNRVQIVSVNKINQSVKIKSREDIIEVSQDKCVCSFVTKLCAERWSRKYYSTVRRVIPSSSEIEVENSAIKVNIITVETI</sequence>
<dbReference type="Proteomes" id="UP000478052">
    <property type="component" value="Unassembled WGS sequence"/>
</dbReference>
<gene>
    <name evidence="2" type="ORF">FWK35_00022219</name>
</gene>
<dbReference type="PANTHER" id="PTHR31569:SF4">
    <property type="entry name" value="SWIM-TYPE DOMAIN-CONTAINING PROTEIN"/>
    <property type="match status" value="1"/>
</dbReference>
<dbReference type="InterPro" id="IPR048324">
    <property type="entry name" value="ZSWIM1-3_RNaseH-like"/>
</dbReference>
<dbReference type="OrthoDB" id="124789at2759"/>
<accession>A0A6G0XLK4</accession>
<organism evidence="2 3">
    <name type="scientific">Aphis craccivora</name>
    <name type="common">Cowpea aphid</name>
    <dbReference type="NCBI Taxonomy" id="307492"/>
    <lineage>
        <taxon>Eukaryota</taxon>
        <taxon>Metazoa</taxon>
        <taxon>Ecdysozoa</taxon>
        <taxon>Arthropoda</taxon>
        <taxon>Hexapoda</taxon>
        <taxon>Insecta</taxon>
        <taxon>Pterygota</taxon>
        <taxon>Neoptera</taxon>
        <taxon>Paraneoptera</taxon>
        <taxon>Hemiptera</taxon>
        <taxon>Sternorrhyncha</taxon>
        <taxon>Aphidomorpha</taxon>
        <taxon>Aphidoidea</taxon>
        <taxon>Aphididae</taxon>
        <taxon>Aphidini</taxon>
        <taxon>Aphis</taxon>
        <taxon>Aphis</taxon>
    </lineage>
</organism>
<dbReference type="InterPro" id="IPR052579">
    <property type="entry name" value="Zinc_finger_SWIM"/>
</dbReference>
<name>A0A6G0XLK4_APHCR</name>
<reference evidence="2 3" key="1">
    <citation type="submission" date="2019-08" db="EMBL/GenBank/DDBJ databases">
        <title>Whole genome of Aphis craccivora.</title>
        <authorList>
            <person name="Voronova N.V."/>
            <person name="Shulinski R.S."/>
            <person name="Bandarenka Y.V."/>
            <person name="Zhorov D.G."/>
            <person name="Warner D."/>
        </authorList>
    </citation>
    <scope>NUCLEOTIDE SEQUENCE [LARGE SCALE GENOMIC DNA]</scope>
    <source>
        <strain evidence="2">180601</strain>
        <tissue evidence="2">Whole Body</tissue>
    </source>
</reference>